<dbReference type="EMBL" id="ML178830">
    <property type="protein sequence ID" value="TFL00052.1"/>
    <property type="molecule type" value="Genomic_DNA"/>
</dbReference>
<evidence type="ECO:0000259" key="1">
    <source>
        <dbReference type="Pfam" id="PF00294"/>
    </source>
</evidence>
<dbReference type="InterPro" id="IPR011611">
    <property type="entry name" value="PfkB_dom"/>
</dbReference>
<name>A0A5C3QED2_9AGAR</name>
<accession>A0A5C3QED2</accession>
<dbReference type="Pfam" id="PF00294">
    <property type="entry name" value="PfkB"/>
    <property type="match status" value="1"/>
</dbReference>
<evidence type="ECO:0000313" key="2">
    <source>
        <dbReference type="EMBL" id="TFL00052.1"/>
    </source>
</evidence>
<evidence type="ECO:0000313" key="3">
    <source>
        <dbReference type="Proteomes" id="UP000305067"/>
    </source>
</evidence>
<keyword evidence="3" id="KW-1185">Reference proteome</keyword>
<sequence length="397" mass="42673">MTLTSATSTAKSSAAKTNQPTVLTLGMFIIDEFSYLAADGHIDPSRQAPAPQIGGGGTYAIIGARIWLQPSSLAMIVDQGPDFPQEIYDTLRSYAHASSSRSDEQSTLVAEDELVPGLFYFRPQEVGTTRALNSYKGDHRAFQYLTPRIRITPRDHVTMGTVRTPAVPNMMHFICSPARALEVIQEARELGWIGERTGTDGKLGDVAHLIFEPIPDRCVPEELPNLKQALPHIKVLSPNAEEALSLLGVSFPTSTAQPGYSSTLKLLIEEAAASFISFGMRPDSAVVVRSGEMGVYVLPAKSTSPGTSVGRWIPAYHTSSDRVVDVTGAGNAFLGGFAAGLSLTQGDIYEAACYGNVSAGFVIEQVGLPKLEADDSKELWNGEVALNRLAEMKARSR</sequence>
<dbReference type="Gene3D" id="3.40.1190.20">
    <property type="match status" value="1"/>
</dbReference>
<dbReference type="PANTHER" id="PTHR47098:SF2">
    <property type="entry name" value="PROTEIN MAK32"/>
    <property type="match status" value="1"/>
</dbReference>
<dbReference type="PANTHER" id="PTHR47098">
    <property type="entry name" value="PROTEIN MAK32"/>
    <property type="match status" value="1"/>
</dbReference>
<dbReference type="SUPFAM" id="SSF53613">
    <property type="entry name" value="Ribokinase-like"/>
    <property type="match status" value="1"/>
</dbReference>
<dbReference type="STRING" id="1884261.A0A5C3QED2"/>
<proteinExistence type="predicted"/>
<dbReference type="InterPro" id="IPR029056">
    <property type="entry name" value="Ribokinase-like"/>
</dbReference>
<organism evidence="2 3">
    <name type="scientific">Pterulicium gracile</name>
    <dbReference type="NCBI Taxonomy" id="1884261"/>
    <lineage>
        <taxon>Eukaryota</taxon>
        <taxon>Fungi</taxon>
        <taxon>Dikarya</taxon>
        <taxon>Basidiomycota</taxon>
        <taxon>Agaricomycotina</taxon>
        <taxon>Agaricomycetes</taxon>
        <taxon>Agaricomycetidae</taxon>
        <taxon>Agaricales</taxon>
        <taxon>Pleurotineae</taxon>
        <taxon>Pterulaceae</taxon>
        <taxon>Pterulicium</taxon>
    </lineage>
</organism>
<keyword evidence="2" id="KW-0418">Kinase</keyword>
<protein>
    <submittedName>
        <fullName evidence="2">Ribokinase-like protein</fullName>
    </submittedName>
</protein>
<keyword evidence="2" id="KW-0808">Transferase</keyword>
<gene>
    <name evidence="2" type="ORF">BDV98DRAFT_550395</name>
</gene>
<dbReference type="Proteomes" id="UP000305067">
    <property type="component" value="Unassembled WGS sequence"/>
</dbReference>
<reference evidence="2 3" key="1">
    <citation type="journal article" date="2019" name="Nat. Ecol. Evol.">
        <title>Megaphylogeny resolves global patterns of mushroom evolution.</title>
        <authorList>
            <person name="Varga T."/>
            <person name="Krizsan K."/>
            <person name="Foldi C."/>
            <person name="Dima B."/>
            <person name="Sanchez-Garcia M."/>
            <person name="Sanchez-Ramirez S."/>
            <person name="Szollosi G.J."/>
            <person name="Szarkandi J.G."/>
            <person name="Papp V."/>
            <person name="Albert L."/>
            <person name="Andreopoulos W."/>
            <person name="Angelini C."/>
            <person name="Antonin V."/>
            <person name="Barry K.W."/>
            <person name="Bougher N.L."/>
            <person name="Buchanan P."/>
            <person name="Buyck B."/>
            <person name="Bense V."/>
            <person name="Catcheside P."/>
            <person name="Chovatia M."/>
            <person name="Cooper J."/>
            <person name="Damon W."/>
            <person name="Desjardin D."/>
            <person name="Finy P."/>
            <person name="Geml J."/>
            <person name="Haridas S."/>
            <person name="Hughes K."/>
            <person name="Justo A."/>
            <person name="Karasinski D."/>
            <person name="Kautmanova I."/>
            <person name="Kiss B."/>
            <person name="Kocsube S."/>
            <person name="Kotiranta H."/>
            <person name="LaButti K.M."/>
            <person name="Lechner B.E."/>
            <person name="Liimatainen K."/>
            <person name="Lipzen A."/>
            <person name="Lukacs Z."/>
            <person name="Mihaltcheva S."/>
            <person name="Morgado L.N."/>
            <person name="Niskanen T."/>
            <person name="Noordeloos M.E."/>
            <person name="Ohm R.A."/>
            <person name="Ortiz-Santana B."/>
            <person name="Ovrebo C."/>
            <person name="Racz N."/>
            <person name="Riley R."/>
            <person name="Savchenko A."/>
            <person name="Shiryaev A."/>
            <person name="Soop K."/>
            <person name="Spirin V."/>
            <person name="Szebenyi C."/>
            <person name="Tomsovsky M."/>
            <person name="Tulloss R.E."/>
            <person name="Uehling J."/>
            <person name="Grigoriev I.V."/>
            <person name="Vagvolgyi C."/>
            <person name="Papp T."/>
            <person name="Martin F.M."/>
            <person name="Miettinen O."/>
            <person name="Hibbett D.S."/>
            <person name="Nagy L.G."/>
        </authorList>
    </citation>
    <scope>NUCLEOTIDE SEQUENCE [LARGE SCALE GENOMIC DNA]</scope>
    <source>
        <strain evidence="2 3">CBS 309.79</strain>
    </source>
</reference>
<dbReference type="AlphaFoldDB" id="A0A5C3QED2"/>
<dbReference type="GO" id="GO:0016301">
    <property type="term" value="F:kinase activity"/>
    <property type="evidence" value="ECO:0007669"/>
    <property type="project" value="UniProtKB-KW"/>
</dbReference>
<feature type="domain" description="Carbohydrate kinase PfkB" evidence="1">
    <location>
        <begin position="223"/>
        <end position="367"/>
    </location>
</feature>
<dbReference type="OrthoDB" id="497927at2759"/>